<organism evidence="2 3">
    <name type="scientific">Heterobasidion irregulare (strain TC 32-1)</name>
    <dbReference type="NCBI Taxonomy" id="747525"/>
    <lineage>
        <taxon>Eukaryota</taxon>
        <taxon>Fungi</taxon>
        <taxon>Dikarya</taxon>
        <taxon>Basidiomycota</taxon>
        <taxon>Agaricomycotina</taxon>
        <taxon>Agaricomycetes</taxon>
        <taxon>Russulales</taxon>
        <taxon>Bondarzewiaceae</taxon>
        <taxon>Heterobasidion</taxon>
        <taxon>Heterobasidion annosum species complex</taxon>
    </lineage>
</organism>
<evidence type="ECO:0000313" key="3">
    <source>
        <dbReference type="Proteomes" id="UP000030671"/>
    </source>
</evidence>
<evidence type="ECO:0000313" key="2">
    <source>
        <dbReference type="EMBL" id="ETW75409.1"/>
    </source>
</evidence>
<proteinExistence type="predicted"/>
<name>W4JPL3_HETIT</name>
<dbReference type="Proteomes" id="UP000030671">
    <property type="component" value="Unassembled WGS sequence"/>
</dbReference>
<dbReference type="EMBL" id="KI925466">
    <property type="protein sequence ID" value="ETW75409.1"/>
    <property type="molecule type" value="Genomic_DNA"/>
</dbReference>
<protein>
    <submittedName>
        <fullName evidence="2">Uncharacterized protein</fullName>
    </submittedName>
</protein>
<keyword evidence="3" id="KW-1185">Reference proteome</keyword>
<dbReference type="KEGG" id="hir:HETIRDRAFT_108023"/>
<sequence length="162" mass="17847">MEKDAIRFLPEDRIHPVRHADVLTERCEHAPISGGEDEENPNGGPPPPLAQRNYERCLVTSSPSPRECISTPQTAAAAPTGDLSESSDDRMIVRNACNVLVEDGARWKLASGHHMEAQEWNAAASTSMPRAPWALVARCGTRVPRRARCLARTAYRSLDPLR</sequence>
<feature type="compositionally biased region" description="Polar residues" evidence="1">
    <location>
        <begin position="59"/>
        <end position="74"/>
    </location>
</feature>
<evidence type="ECO:0000256" key="1">
    <source>
        <dbReference type="SAM" id="MobiDB-lite"/>
    </source>
</evidence>
<dbReference type="RefSeq" id="XP_009552829.1">
    <property type="nucleotide sequence ID" value="XM_009554534.1"/>
</dbReference>
<reference evidence="2 3" key="1">
    <citation type="journal article" date="2012" name="New Phytol.">
        <title>Insight into trade-off between wood decay and parasitism from the genome of a fungal forest pathogen.</title>
        <authorList>
            <person name="Olson A."/>
            <person name="Aerts A."/>
            <person name="Asiegbu F."/>
            <person name="Belbahri L."/>
            <person name="Bouzid O."/>
            <person name="Broberg A."/>
            <person name="Canback B."/>
            <person name="Coutinho P.M."/>
            <person name="Cullen D."/>
            <person name="Dalman K."/>
            <person name="Deflorio G."/>
            <person name="van Diepen L.T."/>
            <person name="Dunand C."/>
            <person name="Duplessis S."/>
            <person name="Durling M."/>
            <person name="Gonthier P."/>
            <person name="Grimwood J."/>
            <person name="Fossdal C.G."/>
            <person name="Hansson D."/>
            <person name="Henrissat B."/>
            <person name="Hietala A."/>
            <person name="Himmelstrand K."/>
            <person name="Hoffmeister D."/>
            <person name="Hogberg N."/>
            <person name="James T.Y."/>
            <person name="Karlsson M."/>
            <person name="Kohler A."/>
            <person name="Kues U."/>
            <person name="Lee Y.H."/>
            <person name="Lin Y.C."/>
            <person name="Lind M."/>
            <person name="Lindquist E."/>
            <person name="Lombard V."/>
            <person name="Lucas S."/>
            <person name="Lunden K."/>
            <person name="Morin E."/>
            <person name="Murat C."/>
            <person name="Park J."/>
            <person name="Raffaello T."/>
            <person name="Rouze P."/>
            <person name="Salamov A."/>
            <person name="Schmutz J."/>
            <person name="Solheim H."/>
            <person name="Stahlberg J."/>
            <person name="Velez H."/>
            <person name="de Vries R.P."/>
            <person name="Wiebenga A."/>
            <person name="Woodward S."/>
            <person name="Yakovlev I."/>
            <person name="Garbelotto M."/>
            <person name="Martin F."/>
            <person name="Grigoriev I.V."/>
            <person name="Stenlid J."/>
        </authorList>
    </citation>
    <scope>NUCLEOTIDE SEQUENCE [LARGE SCALE GENOMIC DNA]</scope>
    <source>
        <strain evidence="2 3">TC 32-1</strain>
    </source>
</reference>
<dbReference type="AlphaFoldDB" id="W4JPL3"/>
<dbReference type="GeneID" id="20666299"/>
<dbReference type="InParanoid" id="W4JPL3"/>
<gene>
    <name evidence="2" type="ORF">HETIRDRAFT_108023</name>
</gene>
<dbReference type="HOGENOM" id="CLU_1635623_0_0_1"/>
<accession>W4JPL3</accession>
<feature type="region of interest" description="Disordered" evidence="1">
    <location>
        <begin position="26"/>
        <end position="89"/>
    </location>
</feature>